<dbReference type="Proteomes" id="UP000581206">
    <property type="component" value="Unassembled WGS sequence"/>
</dbReference>
<feature type="region of interest" description="Disordered" evidence="1">
    <location>
        <begin position="206"/>
        <end position="226"/>
    </location>
</feature>
<dbReference type="EMBL" id="JAAXOX010000001">
    <property type="protein sequence ID" value="NKY21319.1"/>
    <property type="molecule type" value="Genomic_DNA"/>
</dbReference>
<evidence type="ECO:0000256" key="1">
    <source>
        <dbReference type="SAM" id="MobiDB-lite"/>
    </source>
</evidence>
<sequence>MQSAGTEHGITDPEVGHVIDIAADLSPDEVLEALDGQTATVLTTAAHLLAQQAEDELGPGRATIVESLCRLLEKLDHEDLRLVAELVEPIVRAVTHEGALRDGAIPGAFTLGVVTGRTDLVDELVERYPADEFAEKGLLTRLGPVLGSGDAQQSRTVRGLLLKSYRNHPEAMHDLLRTLPFDTAWNLWALTRDRIDELLTVMAKEAASKPATTSRTTSSEAAKSPDAAARWRDLMDAVMARTDDAGRLVSGVLMLGQLSEVAAIQNAVLDREDEALDRITDPRKRTEHALVAMAHAPIQNCAWWAKLATADTADDTLAKPAVVRLITGLPGTAGSLPSEIETAVSAAVKYLDEAGDEAAADAFTGAAASMEWTGDADERAQRTALYSIAQVLLGGSQAKRIRQAVVNDLLAAFDSYFDPGTVTDVVARVRGLDKDTAADVDAAFDERDTASAELVASTQVRLTARRVASLPALPVDMMLEALPLSEPKDQIVNGWVELRPTVQDYIQVDSHRGAATDVLGAYAKQLSVPDRTTLWCAIGHRGVACLSAVGRHGVDETAFTSISERLPGASTQPDRADLVTRALTARPADAAAARAMADLALALLATDVRGDAPLAAKLALELGDSAHGRMGKLRAAFDAEGARPNNKLTKKQVAELRQVHLMSKQKKRDVVSRTVDSVRRRTAR</sequence>
<name>A0A7X6KST8_9CELL</name>
<comment type="caution">
    <text evidence="2">The sequence shown here is derived from an EMBL/GenBank/DDBJ whole genome shotgun (WGS) entry which is preliminary data.</text>
</comment>
<evidence type="ECO:0000313" key="2">
    <source>
        <dbReference type="EMBL" id="NKY21319.1"/>
    </source>
</evidence>
<gene>
    <name evidence="2" type="ORF">HGA03_01415</name>
</gene>
<proteinExistence type="predicted"/>
<protein>
    <submittedName>
        <fullName evidence="2">Uncharacterized protein</fullName>
    </submittedName>
</protein>
<accession>A0A7X6KST8</accession>
<evidence type="ECO:0000313" key="3">
    <source>
        <dbReference type="Proteomes" id="UP000581206"/>
    </source>
</evidence>
<organism evidence="2 3">
    <name type="scientific">Cellulomonas denverensis</name>
    <dbReference type="NCBI Taxonomy" id="264297"/>
    <lineage>
        <taxon>Bacteria</taxon>
        <taxon>Bacillati</taxon>
        <taxon>Actinomycetota</taxon>
        <taxon>Actinomycetes</taxon>
        <taxon>Micrococcales</taxon>
        <taxon>Cellulomonadaceae</taxon>
        <taxon>Cellulomonas</taxon>
    </lineage>
</organism>
<reference evidence="2 3" key="1">
    <citation type="submission" date="2020-04" db="EMBL/GenBank/DDBJ databases">
        <title>MicrobeNet Type strains.</title>
        <authorList>
            <person name="Nicholson A.C."/>
        </authorList>
    </citation>
    <scope>NUCLEOTIDE SEQUENCE [LARGE SCALE GENOMIC DNA]</scope>
    <source>
        <strain evidence="2 3">ATCC BAA-788</strain>
    </source>
</reference>
<feature type="compositionally biased region" description="Low complexity" evidence="1">
    <location>
        <begin position="211"/>
        <end position="224"/>
    </location>
</feature>
<keyword evidence="3" id="KW-1185">Reference proteome</keyword>
<feature type="region of interest" description="Disordered" evidence="1">
    <location>
        <begin position="664"/>
        <end position="684"/>
    </location>
</feature>
<feature type="compositionally biased region" description="Basic and acidic residues" evidence="1">
    <location>
        <begin position="668"/>
        <end position="684"/>
    </location>
</feature>
<dbReference type="AlphaFoldDB" id="A0A7X6KST8"/>
<dbReference type="RefSeq" id="WP_168628426.1">
    <property type="nucleotide sequence ID" value="NZ_BONL01000003.1"/>
</dbReference>